<evidence type="ECO:0000313" key="1">
    <source>
        <dbReference type="EMBL" id="QEE29626.1"/>
    </source>
</evidence>
<protein>
    <submittedName>
        <fullName evidence="1">Uncharacterized protein</fullName>
    </submittedName>
</protein>
<reference evidence="1 2" key="1">
    <citation type="submission" date="2019-08" db="EMBL/GenBank/DDBJ databases">
        <title>Complete genome sequence of Terriglobus albidus strain ORNL.</title>
        <authorList>
            <person name="Podar M."/>
        </authorList>
    </citation>
    <scope>NUCLEOTIDE SEQUENCE [LARGE SCALE GENOMIC DNA]</scope>
    <source>
        <strain evidence="1 2">ORNL</strain>
    </source>
</reference>
<dbReference type="RefSeq" id="WP_147648818.1">
    <property type="nucleotide sequence ID" value="NZ_CP042806.1"/>
</dbReference>
<dbReference type="KEGG" id="talb:FTW19_17515"/>
<dbReference type="EMBL" id="CP042806">
    <property type="protein sequence ID" value="QEE29626.1"/>
    <property type="molecule type" value="Genomic_DNA"/>
</dbReference>
<gene>
    <name evidence="1" type="ORF">FTW19_17515</name>
</gene>
<proteinExistence type="predicted"/>
<evidence type="ECO:0000313" key="2">
    <source>
        <dbReference type="Proteomes" id="UP000321820"/>
    </source>
</evidence>
<dbReference type="Proteomes" id="UP000321820">
    <property type="component" value="Chromosome"/>
</dbReference>
<name>A0A5B9EHT2_9BACT</name>
<sequence>MRFIVCVHLSGFPGPEEFVRLDDLMHKNGFYKEIVGQSVPNETLETIHLPPLVYLGDEDSSCEELAASLSVQIADRVWKAVSVFVAQITEWAVL</sequence>
<dbReference type="AlphaFoldDB" id="A0A5B9EHT2"/>
<accession>A0A5B9EHT2</accession>
<organism evidence="1 2">
    <name type="scientific">Terriglobus albidus</name>
    <dbReference type="NCBI Taxonomy" id="1592106"/>
    <lineage>
        <taxon>Bacteria</taxon>
        <taxon>Pseudomonadati</taxon>
        <taxon>Acidobacteriota</taxon>
        <taxon>Terriglobia</taxon>
        <taxon>Terriglobales</taxon>
        <taxon>Acidobacteriaceae</taxon>
        <taxon>Terriglobus</taxon>
    </lineage>
</organism>
<keyword evidence="2" id="KW-1185">Reference proteome</keyword>